<accession>A0ABX0SJA4</accession>
<dbReference type="EMBL" id="JAAMOZ010000003">
    <property type="protein sequence ID" value="NIH58490.1"/>
    <property type="molecule type" value="Genomic_DNA"/>
</dbReference>
<dbReference type="RefSeq" id="WP_167171039.1">
    <property type="nucleotide sequence ID" value="NZ_BAAAOO010000001.1"/>
</dbReference>
<gene>
    <name evidence="1" type="ORF">FB473_003185</name>
</gene>
<name>A0ABX0SJA4_9ACTN</name>
<evidence type="ECO:0000313" key="1">
    <source>
        <dbReference type="EMBL" id="NIH58490.1"/>
    </source>
</evidence>
<proteinExistence type="predicted"/>
<comment type="caution">
    <text evidence="1">The sequence shown here is derived from an EMBL/GenBank/DDBJ whole genome shotgun (WGS) entry which is preliminary data.</text>
</comment>
<reference evidence="1 2" key="1">
    <citation type="submission" date="2020-02" db="EMBL/GenBank/DDBJ databases">
        <title>Sequencing the genomes of 1000 actinobacteria strains.</title>
        <authorList>
            <person name="Klenk H.-P."/>
        </authorList>
    </citation>
    <scope>NUCLEOTIDE SEQUENCE [LARGE SCALE GENOMIC DNA]</scope>
    <source>
        <strain evidence="1 2">DSM 19609</strain>
    </source>
</reference>
<dbReference type="Proteomes" id="UP000749311">
    <property type="component" value="Unassembled WGS sequence"/>
</dbReference>
<protein>
    <submittedName>
        <fullName evidence="1">Uncharacterized protein</fullName>
    </submittedName>
</protein>
<evidence type="ECO:0000313" key="2">
    <source>
        <dbReference type="Proteomes" id="UP000749311"/>
    </source>
</evidence>
<keyword evidence="2" id="KW-1185">Reference proteome</keyword>
<organism evidence="1 2">
    <name type="scientific">Brooklawnia cerclae</name>
    <dbReference type="NCBI Taxonomy" id="349934"/>
    <lineage>
        <taxon>Bacteria</taxon>
        <taxon>Bacillati</taxon>
        <taxon>Actinomycetota</taxon>
        <taxon>Actinomycetes</taxon>
        <taxon>Propionibacteriales</taxon>
        <taxon>Propionibacteriaceae</taxon>
        <taxon>Brooklawnia</taxon>
    </lineage>
</organism>
<sequence>MSRATYPDMYGLELAMDLDIIGWPVLPVHRTGRHAPSTRRADRVTEAQISRRMWRVWWQIRHNHWPVWDAVGVRWL</sequence>